<sequence>MITLSTGSFVISVLAITTVLGCGVMPPGQASSRNFTVTGFSLPISMAYSELADVRAQVPGISASRDAAQSFVSRLVMQTVFDVLEGQGRSAGLPDAIIAVILGQLSVQIRYEALECKKATVDHANPALEFISPLSRRDMVVIRFKLDDADEFYSVILKRIRYASAYTRQYSQQRLPISSVVV</sequence>
<keyword evidence="1" id="KW-0732">Signal</keyword>
<dbReference type="EMBL" id="JAHQIW010005756">
    <property type="protein sequence ID" value="KAJ1367049.1"/>
    <property type="molecule type" value="Genomic_DNA"/>
</dbReference>
<reference evidence="2" key="1">
    <citation type="submission" date="2021-06" db="EMBL/GenBank/DDBJ databases">
        <title>Parelaphostrongylus tenuis whole genome reference sequence.</title>
        <authorList>
            <person name="Garwood T.J."/>
            <person name="Larsen P.A."/>
            <person name="Fountain-Jones N.M."/>
            <person name="Garbe J.R."/>
            <person name="Macchietto M.G."/>
            <person name="Kania S.A."/>
            <person name="Gerhold R.W."/>
            <person name="Richards J.E."/>
            <person name="Wolf T.M."/>
        </authorList>
    </citation>
    <scope>NUCLEOTIDE SEQUENCE</scope>
    <source>
        <strain evidence="2">MNPRO001-30</strain>
        <tissue evidence="2">Meninges</tissue>
    </source>
</reference>
<evidence type="ECO:0000313" key="3">
    <source>
        <dbReference type="Proteomes" id="UP001196413"/>
    </source>
</evidence>
<name>A0AAD5R0M3_PARTN</name>
<protein>
    <submittedName>
        <fullName evidence="2">Uncharacterized protein</fullName>
    </submittedName>
</protein>
<dbReference type="AlphaFoldDB" id="A0AAD5R0M3"/>
<accession>A0AAD5R0M3</accession>
<gene>
    <name evidence="2" type="ORF">KIN20_027892</name>
</gene>
<evidence type="ECO:0000313" key="2">
    <source>
        <dbReference type="EMBL" id="KAJ1367049.1"/>
    </source>
</evidence>
<feature type="chain" id="PRO_5042120381" evidence="1">
    <location>
        <begin position="22"/>
        <end position="182"/>
    </location>
</feature>
<evidence type="ECO:0000256" key="1">
    <source>
        <dbReference type="SAM" id="SignalP"/>
    </source>
</evidence>
<feature type="signal peptide" evidence="1">
    <location>
        <begin position="1"/>
        <end position="21"/>
    </location>
</feature>
<comment type="caution">
    <text evidence="2">The sequence shown here is derived from an EMBL/GenBank/DDBJ whole genome shotgun (WGS) entry which is preliminary data.</text>
</comment>
<dbReference type="Proteomes" id="UP001196413">
    <property type="component" value="Unassembled WGS sequence"/>
</dbReference>
<keyword evidence="3" id="KW-1185">Reference proteome</keyword>
<proteinExistence type="predicted"/>
<organism evidence="2 3">
    <name type="scientific">Parelaphostrongylus tenuis</name>
    <name type="common">Meningeal worm</name>
    <dbReference type="NCBI Taxonomy" id="148309"/>
    <lineage>
        <taxon>Eukaryota</taxon>
        <taxon>Metazoa</taxon>
        <taxon>Ecdysozoa</taxon>
        <taxon>Nematoda</taxon>
        <taxon>Chromadorea</taxon>
        <taxon>Rhabditida</taxon>
        <taxon>Rhabditina</taxon>
        <taxon>Rhabditomorpha</taxon>
        <taxon>Strongyloidea</taxon>
        <taxon>Metastrongylidae</taxon>
        <taxon>Parelaphostrongylus</taxon>
    </lineage>
</organism>